<geneLocation type="plasmid" evidence="3 4">
    <name>pREB2</name>
</geneLocation>
<evidence type="ECO:0000313" key="4">
    <source>
        <dbReference type="Proteomes" id="UP000000268"/>
    </source>
</evidence>
<feature type="region of interest" description="Disordered" evidence="1">
    <location>
        <begin position="26"/>
        <end position="85"/>
    </location>
</feature>
<dbReference type="EMBL" id="CP000839">
    <property type="protein sequence ID" value="ABW31770.1"/>
    <property type="molecule type" value="Genomic_DNA"/>
</dbReference>
<evidence type="ECO:0000313" key="3">
    <source>
        <dbReference type="EMBL" id="ABW31770.1"/>
    </source>
</evidence>
<dbReference type="PROSITE" id="PS51257">
    <property type="entry name" value="PROKAR_LIPOPROTEIN"/>
    <property type="match status" value="1"/>
</dbReference>
<dbReference type="Proteomes" id="UP000000268">
    <property type="component" value="Plasmid pREB2"/>
</dbReference>
<keyword evidence="2" id="KW-0732">Signal</keyword>
<proteinExistence type="predicted"/>
<feature type="compositionally biased region" description="Low complexity" evidence="1">
    <location>
        <begin position="54"/>
        <end position="63"/>
    </location>
</feature>
<accession>A8ZM01</accession>
<dbReference type="AlphaFoldDB" id="A8ZM01"/>
<evidence type="ECO:0008006" key="5">
    <source>
        <dbReference type="Google" id="ProtNLM"/>
    </source>
</evidence>
<keyword evidence="3" id="KW-0614">Plasmid</keyword>
<feature type="signal peptide" evidence="2">
    <location>
        <begin position="1"/>
        <end position="21"/>
    </location>
</feature>
<reference evidence="3 4" key="1">
    <citation type="journal article" date="2008" name="Proc. Natl. Acad. Sci. U.S.A.">
        <title>Niche adaptation and genome expansion in the chlorophyll d-producing cyanobacterium Acaryochloris marina.</title>
        <authorList>
            <person name="Swingley W.D."/>
            <person name="Chen M."/>
            <person name="Cheung P.C."/>
            <person name="Conrad A.L."/>
            <person name="Dejesa L.C."/>
            <person name="Hao J."/>
            <person name="Honchak B.M."/>
            <person name="Karbach L.E."/>
            <person name="Kurdoglu A."/>
            <person name="Lahiri S."/>
            <person name="Mastrian S.D."/>
            <person name="Miyashita H."/>
            <person name="Page L."/>
            <person name="Ramakrishna P."/>
            <person name="Satoh S."/>
            <person name="Sattley W.M."/>
            <person name="Shimada Y."/>
            <person name="Taylor H.L."/>
            <person name="Tomo T."/>
            <person name="Tsuchiya T."/>
            <person name="Wang Z.T."/>
            <person name="Raymond J."/>
            <person name="Mimuro M."/>
            <person name="Blankenship R.E."/>
            <person name="Touchman J.W."/>
        </authorList>
    </citation>
    <scope>NUCLEOTIDE SEQUENCE [LARGE SCALE GENOMIC DNA]</scope>
    <source>
        <strain evidence="4">MBIC 11017</strain>
        <plasmid evidence="4">Plasmid pREB2</plasmid>
    </source>
</reference>
<feature type="compositionally biased region" description="Acidic residues" evidence="1">
    <location>
        <begin position="71"/>
        <end position="85"/>
    </location>
</feature>
<gene>
    <name evidence="3" type="ordered locus">AM1_B0044</name>
</gene>
<dbReference type="HOGENOM" id="CLU_2505146_0_0_3"/>
<dbReference type="RefSeq" id="WP_012166924.1">
    <property type="nucleotide sequence ID" value="NC_009927.1"/>
</dbReference>
<dbReference type="OrthoDB" id="579576at2"/>
<evidence type="ECO:0000256" key="1">
    <source>
        <dbReference type="SAM" id="MobiDB-lite"/>
    </source>
</evidence>
<dbReference type="KEGG" id="amr:AM1_B0044"/>
<evidence type="ECO:0000256" key="2">
    <source>
        <dbReference type="SAM" id="SignalP"/>
    </source>
</evidence>
<keyword evidence="4" id="KW-1185">Reference proteome</keyword>
<feature type="chain" id="PRO_5002731274" description="Lipoprotein" evidence="2">
    <location>
        <begin position="22"/>
        <end position="85"/>
    </location>
</feature>
<organism evidence="3 4">
    <name type="scientific">Acaryochloris marina (strain MBIC 11017)</name>
    <dbReference type="NCBI Taxonomy" id="329726"/>
    <lineage>
        <taxon>Bacteria</taxon>
        <taxon>Bacillati</taxon>
        <taxon>Cyanobacteriota</taxon>
        <taxon>Cyanophyceae</taxon>
        <taxon>Acaryochloridales</taxon>
        <taxon>Acaryochloridaceae</taxon>
        <taxon>Acaryochloris</taxon>
    </lineage>
</organism>
<protein>
    <recommendedName>
        <fullName evidence="5">Lipoprotein</fullName>
    </recommendedName>
</protein>
<sequence length="85" mass="8930">MMRLKLVPLFLMMALATVLGACEKANQDVPAPPVNQGDTPQGGAELNQSEDESAPSIQEEAPAPEAPLTPDGEETSPENSDEQSP</sequence>
<name>A8ZM01_ACAM1</name>